<evidence type="ECO:0000256" key="6">
    <source>
        <dbReference type="SAM" id="Phobius"/>
    </source>
</evidence>
<feature type="transmembrane region" description="Helical" evidence="6">
    <location>
        <begin position="662"/>
        <end position="679"/>
    </location>
</feature>
<dbReference type="Proteomes" id="UP000054886">
    <property type="component" value="Unassembled WGS sequence"/>
</dbReference>
<feature type="transmembrane region" description="Helical" evidence="6">
    <location>
        <begin position="691"/>
        <end position="713"/>
    </location>
</feature>
<proteinExistence type="predicted"/>
<evidence type="ECO:0000313" key="10">
    <source>
        <dbReference type="Proteomes" id="UP000054886"/>
    </source>
</evidence>
<dbReference type="VEuPathDB" id="FungiDB:CAGL0K08206g"/>
<evidence type="ECO:0000256" key="4">
    <source>
        <dbReference type="ARBA" id="ARBA00023136"/>
    </source>
</evidence>
<feature type="transmembrane region" description="Helical" evidence="6">
    <location>
        <begin position="556"/>
        <end position="575"/>
    </location>
</feature>
<feature type="transmembrane region" description="Helical" evidence="6">
    <location>
        <begin position="151"/>
        <end position="171"/>
    </location>
</feature>
<dbReference type="PRINTS" id="PR02047">
    <property type="entry name" value="BREFELDNASP4"/>
</dbReference>
<organism evidence="9 10">
    <name type="scientific">Candida glabrata</name>
    <name type="common">Yeast</name>
    <name type="synonym">Torulopsis glabrata</name>
    <dbReference type="NCBI Taxonomy" id="5478"/>
    <lineage>
        <taxon>Eukaryota</taxon>
        <taxon>Fungi</taxon>
        <taxon>Dikarya</taxon>
        <taxon>Ascomycota</taxon>
        <taxon>Saccharomycotina</taxon>
        <taxon>Saccharomycetes</taxon>
        <taxon>Saccharomycetales</taxon>
        <taxon>Saccharomycetaceae</taxon>
        <taxon>Nakaseomyces</taxon>
    </lineage>
</organism>
<feature type="transmembrane region" description="Helical" evidence="6">
    <location>
        <begin position="78"/>
        <end position="99"/>
    </location>
</feature>
<dbReference type="EMBL" id="LLZZ01000123">
    <property type="protein sequence ID" value="KTB02620.1"/>
    <property type="molecule type" value="Genomic_DNA"/>
</dbReference>
<dbReference type="InterPro" id="IPR049453">
    <property type="entry name" value="Memb_transporter_dom"/>
</dbReference>
<dbReference type="InterPro" id="IPR018823">
    <property type="entry name" value="ArAE_2_N"/>
</dbReference>
<feature type="transmembrane region" description="Helical" evidence="6">
    <location>
        <begin position="126"/>
        <end position="144"/>
    </location>
</feature>
<comment type="caution">
    <text evidence="9">The sequence shown here is derived from an EMBL/GenBank/DDBJ whole genome shotgun (WGS) entry which is preliminary data.</text>
</comment>
<dbReference type="InterPro" id="IPR052430">
    <property type="entry name" value="IVT-Associated"/>
</dbReference>
<name>A0A0W0DDT2_CANGB</name>
<dbReference type="AlphaFoldDB" id="A0A0W0DDT2"/>
<reference evidence="9 10" key="1">
    <citation type="submission" date="2015-10" db="EMBL/GenBank/DDBJ databases">
        <title>Draft genomes sequences of Candida glabrata isolates 1A, 1B, 2A, 2B, 3A and 3B.</title>
        <authorList>
            <person name="Haavelsrud O.E."/>
            <person name="Gaustad P."/>
        </authorList>
    </citation>
    <scope>NUCLEOTIDE SEQUENCE [LARGE SCALE GENOMIC DNA]</scope>
    <source>
        <strain evidence="9">910700640</strain>
    </source>
</reference>
<feature type="compositionally biased region" description="Polar residues" evidence="5">
    <location>
        <begin position="1014"/>
        <end position="1028"/>
    </location>
</feature>
<dbReference type="Pfam" id="PF13515">
    <property type="entry name" value="FUSC_2"/>
    <property type="match status" value="1"/>
</dbReference>
<sequence length="1169" mass="131671">MKVKQHAVHAYRLYQHYFPTDRILAQRIFKATVNTTVAFIFTLIPKVRDHIGTEPAMLPLISVIVHPGRRVGGTIKGAMYCTTGLIFGLAYSLLGRFLAAQCLGSTWNTLTEHEQLVLHFNRYRSALAILAMFETIMLFVHGWFRSVNHFYFGIVFPLFLVVHFTFMAPLSETPGVIANSFSTPFYLGIAMSIFFNLILFPEFGSTYLGNAAVDTFKEVRKSVKDSVEFFVNAPLPDSAAIEPVSLNKLLKYKTLVRSKISNCEVVLEECMYEISYSYLSPVKLHPLIPSLKDMSIYITGLVNACQLEFMLLKELNLENIDKLKELVDIMKKRIDDCLVADMILLAYGFDVDINRLEVPELKGKKLSQVAEEVDHSKHIELLEESLNAFKSKVEEEILTVDIDLLKPDEELFLFSTFLINLKQAVESIIVLTTQVHSVYESRKRREVKRGYFGRSLWIPFFQNYKNFPIFGTSKMTENDGLRGTLNGAGEKTEFVARRPSYEEDELLNQQANTNRRNESDLVLPLIKTPTMSRTRKVLEDLPVKAHKFIIRSKEHFRFGFQVVVALMLASFPMFIPNIRSWYISYRGTWIGFVCILCLEPSVGGTFWVFFLRGVGVITGAAWGYLSYAAGIHNTNPYLETVITVFGAVPGFYFLLGSPYVKAAIIQIISIYIVILAAMLPTDNPSGILLSFAKRCLAVGYGGGIALIVQLFFFPVKARDQLNEEISFICGCISEIELLYSVGLDGEEHETTLTQQRFEKIKKLSASAKAALTRATAYKGLTRQEPRLKGEYTGLENIFTEVIFVLQQIVERMDNAAILRRHYGSSIAKGVNPIVYAYRRQLVGSTIALFRAAQEAFNNKTPLPQFLPSARLAHRRLLVKISKVLPQIANIPSITTESSNKMQDSTSSSDSEEELTFTAKQSKLTRKVTFDRETYLTWNATSASTEEIIDYIEELIDLTKILVGVNEFKYGFLSRPIYEDWATEAATGFDEFINSEKVSMLKNVPTFNEEDEYESVTNVETSKSSNFRHNTNNTTSTEANASRHNNFDLYDMESASDLSSDMDSGSAMSPRNPVALEDENHHGTANIHSGTALNLARIASHKAGSKVDALPKNFRDRSFSIGSIAGQLPGLSRRRTLGEANDDYYDENASSDEELPLTLKKILSKGKKKN</sequence>
<feature type="domain" description="Putative ER transporter 6TM N-terminal" evidence="7">
    <location>
        <begin position="21"/>
        <end position="313"/>
    </location>
</feature>
<comment type="subcellular location">
    <subcellularLocation>
        <location evidence="1">Membrane</location>
        <topology evidence="1">Multi-pass membrane protein</topology>
    </subcellularLocation>
</comment>
<dbReference type="VEuPathDB" id="FungiDB:GWK60_K08019"/>
<feature type="region of interest" description="Disordered" evidence="5">
    <location>
        <begin position="1011"/>
        <end position="1041"/>
    </location>
</feature>
<evidence type="ECO:0000256" key="3">
    <source>
        <dbReference type="ARBA" id="ARBA00022989"/>
    </source>
</evidence>
<dbReference type="VEuPathDB" id="FungiDB:B1J91_K08206g"/>
<dbReference type="Pfam" id="PF10337">
    <property type="entry name" value="ArAE_2_N"/>
    <property type="match status" value="1"/>
</dbReference>
<keyword evidence="3 6" id="KW-1133">Transmembrane helix</keyword>
<evidence type="ECO:0000256" key="2">
    <source>
        <dbReference type="ARBA" id="ARBA00022692"/>
    </source>
</evidence>
<keyword evidence="4 6" id="KW-0472">Membrane</keyword>
<feature type="transmembrane region" description="Helical" evidence="6">
    <location>
        <begin position="183"/>
        <end position="200"/>
    </location>
</feature>
<feature type="transmembrane region" description="Helical" evidence="6">
    <location>
        <begin position="637"/>
        <end position="655"/>
    </location>
</feature>
<evidence type="ECO:0000259" key="7">
    <source>
        <dbReference type="Pfam" id="PF10337"/>
    </source>
</evidence>
<evidence type="ECO:0000259" key="8">
    <source>
        <dbReference type="Pfam" id="PF13515"/>
    </source>
</evidence>
<dbReference type="PANTHER" id="PTHR47804:SF4">
    <property type="entry name" value="AFR661WP"/>
    <property type="match status" value="1"/>
</dbReference>
<evidence type="ECO:0000256" key="5">
    <source>
        <dbReference type="SAM" id="MobiDB-lite"/>
    </source>
</evidence>
<feature type="compositionally biased region" description="Polar residues" evidence="5">
    <location>
        <begin position="1055"/>
        <end position="1068"/>
    </location>
</feature>
<feature type="region of interest" description="Disordered" evidence="5">
    <location>
        <begin position="1055"/>
        <end position="1085"/>
    </location>
</feature>
<dbReference type="VEuPathDB" id="FungiDB:GVI51_K08063"/>
<feature type="domain" description="Integral membrane bound transporter" evidence="8">
    <location>
        <begin position="581"/>
        <end position="708"/>
    </location>
</feature>
<dbReference type="PANTHER" id="PTHR47804">
    <property type="entry name" value="60S RIBOSOMAL PROTEIN L19"/>
    <property type="match status" value="1"/>
</dbReference>
<feature type="region of interest" description="Disordered" evidence="5">
    <location>
        <begin position="895"/>
        <end position="915"/>
    </location>
</feature>
<feature type="transmembrane region" description="Helical" evidence="6">
    <location>
        <begin position="605"/>
        <end position="625"/>
    </location>
</feature>
<evidence type="ECO:0000256" key="1">
    <source>
        <dbReference type="ARBA" id="ARBA00004141"/>
    </source>
</evidence>
<feature type="compositionally biased region" description="Low complexity" evidence="5">
    <location>
        <begin position="1029"/>
        <end position="1041"/>
    </location>
</feature>
<dbReference type="GO" id="GO:0016020">
    <property type="term" value="C:membrane"/>
    <property type="evidence" value="ECO:0007669"/>
    <property type="project" value="UniProtKB-SubCell"/>
</dbReference>
<gene>
    <name evidence="9" type="ORF">AO440_003597</name>
</gene>
<evidence type="ECO:0000313" key="9">
    <source>
        <dbReference type="EMBL" id="KTB02620.1"/>
    </source>
</evidence>
<keyword evidence="2 6" id="KW-0812">Transmembrane</keyword>
<dbReference type="InterPro" id="IPR023244">
    <property type="entry name" value="Brefeldin_A-sensitivity_4"/>
</dbReference>
<accession>A0A0W0DDT2</accession>
<protein>
    <submittedName>
        <fullName evidence="9">Putative membrane protein</fullName>
    </submittedName>
</protein>